<keyword evidence="5" id="KW-0496">Mitochondrion</keyword>
<dbReference type="InterPro" id="IPR011009">
    <property type="entry name" value="Kinase-like_dom_sf"/>
</dbReference>
<comment type="caution">
    <text evidence="7">The sequence shown here is derived from an EMBL/GenBank/DDBJ whole genome shotgun (WGS) entry which is preliminary data.</text>
</comment>
<comment type="similarity">
    <text evidence="2">Belongs to the AIM9 family.</text>
</comment>
<dbReference type="PANTHER" id="PTHR36091">
    <property type="entry name" value="ALTERED INHERITANCE OF MITOCHONDRIA PROTEIN 9, MITOCHONDRIAL"/>
    <property type="match status" value="1"/>
</dbReference>
<accession>A0A9W9SKF3</accession>
<reference evidence="7" key="1">
    <citation type="submission" date="2022-11" db="EMBL/GenBank/DDBJ databases">
        <authorList>
            <person name="Petersen C."/>
        </authorList>
    </citation>
    <scope>NUCLEOTIDE SEQUENCE</scope>
    <source>
        <strain evidence="7">IBT 29864</strain>
    </source>
</reference>
<dbReference type="SUPFAM" id="SSF56112">
    <property type="entry name" value="Protein kinase-like (PK-like)"/>
    <property type="match status" value="1"/>
</dbReference>
<evidence type="ECO:0000256" key="3">
    <source>
        <dbReference type="ARBA" id="ARBA00016197"/>
    </source>
</evidence>
<dbReference type="OrthoDB" id="2831558at2759"/>
<dbReference type="PANTHER" id="PTHR36091:SF1">
    <property type="entry name" value="ALTERED INHERITANCE OF MITOCHONDRIA PROTEIN 9, MITOCHONDRIAL"/>
    <property type="match status" value="1"/>
</dbReference>
<evidence type="ECO:0000256" key="6">
    <source>
        <dbReference type="ARBA" id="ARBA00031849"/>
    </source>
</evidence>
<evidence type="ECO:0000256" key="1">
    <source>
        <dbReference type="ARBA" id="ARBA00004173"/>
    </source>
</evidence>
<dbReference type="AlphaFoldDB" id="A0A9W9SKF3"/>
<keyword evidence="8" id="KW-1185">Reference proteome</keyword>
<evidence type="ECO:0000256" key="5">
    <source>
        <dbReference type="ARBA" id="ARBA00023128"/>
    </source>
</evidence>
<dbReference type="Proteomes" id="UP001147782">
    <property type="component" value="Unassembled WGS sequence"/>
</dbReference>
<keyword evidence="4" id="KW-0809">Transit peptide</keyword>
<reference evidence="7" key="2">
    <citation type="journal article" date="2023" name="IMA Fungus">
        <title>Comparative genomic study of the Penicillium genus elucidates a diverse pangenome and 15 lateral gene transfer events.</title>
        <authorList>
            <person name="Petersen C."/>
            <person name="Sorensen T."/>
            <person name="Nielsen M.R."/>
            <person name="Sondergaard T.E."/>
            <person name="Sorensen J.L."/>
            <person name="Fitzpatrick D.A."/>
            <person name="Frisvad J.C."/>
            <person name="Nielsen K.L."/>
        </authorList>
    </citation>
    <scope>NUCLEOTIDE SEQUENCE</scope>
    <source>
        <strain evidence="7">IBT 29864</strain>
    </source>
</reference>
<protein>
    <recommendedName>
        <fullName evidence="3">Altered inheritance of mitochondria protein 9, mitochondrial</fullName>
    </recommendedName>
    <alternativeName>
        <fullName evidence="6">Found in mitochondrial proteome protein 29</fullName>
    </alternativeName>
</protein>
<proteinExistence type="inferred from homology"/>
<evidence type="ECO:0000256" key="2">
    <source>
        <dbReference type="ARBA" id="ARBA00005543"/>
    </source>
</evidence>
<dbReference type="RefSeq" id="XP_056557779.1">
    <property type="nucleotide sequence ID" value="XM_056695567.1"/>
</dbReference>
<dbReference type="EMBL" id="JAPZBS010000002">
    <property type="protein sequence ID" value="KAJ5380208.1"/>
    <property type="molecule type" value="Genomic_DNA"/>
</dbReference>
<sequence length="302" mass="34322">MLATGPSIIEGPRITKCVEGLHNKAFILKMDNGPEAFAKLPNPNARPARFSVASEVATRELLRDVFKIPVPRVLSWSSNAGNNPVEAEDIIKEKATGVRLGSVWNQWPRDIKLQLITQVVAIENELTNINFDKHGCIYFKQDLRTLIGEAEDIHTQTAGSNVLERFSIRPLTTNELWRGARRDMNLDCGSYRWANYQIPIPLFLTFLPGTNACEYTHTIGHNEWMWVKAHAVPRLNYYRPNRSKELPEDGVLLLEKYMNIFPLSCPQPSDESSSANVLWYPDLHLDNIFVDPDTCQITHIVD</sequence>
<dbReference type="GO" id="GO:0005739">
    <property type="term" value="C:mitochondrion"/>
    <property type="evidence" value="ECO:0007669"/>
    <property type="project" value="UniProtKB-SubCell"/>
</dbReference>
<evidence type="ECO:0000256" key="4">
    <source>
        <dbReference type="ARBA" id="ARBA00022946"/>
    </source>
</evidence>
<dbReference type="GeneID" id="81434744"/>
<organism evidence="7 8">
    <name type="scientific">Penicillium cataractarum</name>
    <dbReference type="NCBI Taxonomy" id="2100454"/>
    <lineage>
        <taxon>Eukaryota</taxon>
        <taxon>Fungi</taxon>
        <taxon>Dikarya</taxon>
        <taxon>Ascomycota</taxon>
        <taxon>Pezizomycotina</taxon>
        <taxon>Eurotiomycetes</taxon>
        <taxon>Eurotiomycetidae</taxon>
        <taxon>Eurotiales</taxon>
        <taxon>Aspergillaceae</taxon>
        <taxon>Penicillium</taxon>
    </lineage>
</organism>
<comment type="subcellular location">
    <subcellularLocation>
        <location evidence="1">Mitochondrion</location>
    </subcellularLocation>
</comment>
<dbReference type="InterPro" id="IPR051035">
    <property type="entry name" value="Mito_inheritance_9"/>
</dbReference>
<gene>
    <name evidence="7" type="ORF">N7496_002636</name>
</gene>
<name>A0A9W9SKF3_9EURO</name>
<evidence type="ECO:0000313" key="8">
    <source>
        <dbReference type="Proteomes" id="UP001147782"/>
    </source>
</evidence>
<evidence type="ECO:0000313" key="7">
    <source>
        <dbReference type="EMBL" id="KAJ5380208.1"/>
    </source>
</evidence>